<keyword evidence="3" id="KW-1185">Reference proteome</keyword>
<dbReference type="NCBIfam" id="NF047400">
    <property type="entry name" value="MazE_PemI_antitoxin"/>
    <property type="match status" value="1"/>
</dbReference>
<accession>A0A1G9DA32</accession>
<organism evidence="2 3">
    <name type="scientific">Alkalibacterium thalassium</name>
    <dbReference type="NCBI Taxonomy" id="426701"/>
    <lineage>
        <taxon>Bacteria</taxon>
        <taxon>Bacillati</taxon>
        <taxon>Bacillota</taxon>
        <taxon>Bacilli</taxon>
        <taxon>Lactobacillales</taxon>
        <taxon>Carnobacteriaceae</taxon>
        <taxon>Alkalibacterium</taxon>
    </lineage>
</organism>
<dbReference type="RefSeq" id="WP_091268032.1">
    <property type="nucleotide sequence ID" value="NZ_FNFK01000042.1"/>
</dbReference>
<name>A0A1G9DA32_9LACT</name>
<dbReference type="EMBL" id="FNFK01000042">
    <property type="protein sequence ID" value="SDK60739.1"/>
    <property type="molecule type" value="Genomic_DNA"/>
</dbReference>
<sequence length="74" mass="8342">MKARRQGNDIVLTVPSILNIEPGKEYVAIKGELGSITYIPKVKNIFEEAIENGESLRFEDDYQEDTHSNGSEED</sequence>
<gene>
    <name evidence="2" type="ORF">SAMN04488098_104216</name>
</gene>
<protein>
    <recommendedName>
        <fullName evidence="4">AbrB family transcriptional regulator</fullName>
    </recommendedName>
</protein>
<feature type="region of interest" description="Disordered" evidence="1">
    <location>
        <begin position="54"/>
        <end position="74"/>
    </location>
</feature>
<reference evidence="3" key="1">
    <citation type="submission" date="2016-10" db="EMBL/GenBank/DDBJ databases">
        <authorList>
            <person name="Varghese N."/>
            <person name="Submissions S."/>
        </authorList>
    </citation>
    <scope>NUCLEOTIDE SEQUENCE [LARGE SCALE GENOMIC DNA]</scope>
    <source>
        <strain evidence="3">DSM 19181</strain>
    </source>
</reference>
<proteinExistence type="predicted"/>
<dbReference type="Proteomes" id="UP000199433">
    <property type="component" value="Unassembled WGS sequence"/>
</dbReference>
<evidence type="ECO:0000313" key="2">
    <source>
        <dbReference type="EMBL" id="SDK60739.1"/>
    </source>
</evidence>
<evidence type="ECO:0000313" key="3">
    <source>
        <dbReference type="Proteomes" id="UP000199433"/>
    </source>
</evidence>
<dbReference type="AlphaFoldDB" id="A0A1G9DA32"/>
<evidence type="ECO:0008006" key="4">
    <source>
        <dbReference type="Google" id="ProtNLM"/>
    </source>
</evidence>
<feature type="compositionally biased region" description="Basic and acidic residues" evidence="1">
    <location>
        <begin position="54"/>
        <end position="67"/>
    </location>
</feature>
<evidence type="ECO:0000256" key="1">
    <source>
        <dbReference type="SAM" id="MobiDB-lite"/>
    </source>
</evidence>
<dbReference type="OrthoDB" id="71707at2"/>
<dbReference type="STRING" id="426701.SAMN04488098_104216"/>